<evidence type="ECO:0000313" key="1">
    <source>
        <dbReference type="EMBL" id="OWF66172.1"/>
    </source>
</evidence>
<dbReference type="RefSeq" id="WP_087908971.1">
    <property type="nucleotide sequence ID" value="NZ_NAIA01000002.1"/>
</dbReference>
<comment type="caution">
    <text evidence="1">The sequence shown here is derived from an EMBL/GenBank/DDBJ whole genome shotgun (WGS) entry which is preliminary data.</text>
</comment>
<name>A0A210RYW2_9BURK</name>
<proteinExistence type="predicted"/>
<protein>
    <recommendedName>
        <fullName evidence="3">Type II secretion system protein GspI C-terminal domain-containing protein</fullName>
    </recommendedName>
</protein>
<evidence type="ECO:0008006" key="3">
    <source>
        <dbReference type="Google" id="ProtNLM"/>
    </source>
</evidence>
<sequence>MILAWVLSLLLLCASLIVHLERLTALRIIEVKTIALAQKNFIAAEKALLDCEQNPSTLSALTENNCFIQPISKNIWLITSKQKPTIQVHILLDEKSGTTKRLNWRQSFDE</sequence>
<organism evidence="1 2">
    <name type="scientific">Polynucleobacter hirudinilacicola</name>
    <dbReference type="NCBI Taxonomy" id="1743166"/>
    <lineage>
        <taxon>Bacteria</taxon>
        <taxon>Pseudomonadati</taxon>
        <taxon>Pseudomonadota</taxon>
        <taxon>Betaproteobacteria</taxon>
        <taxon>Burkholderiales</taxon>
        <taxon>Burkholderiaceae</taxon>
        <taxon>Polynucleobacter</taxon>
    </lineage>
</organism>
<dbReference type="EMBL" id="NAIA01000002">
    <property type="protein sequence ID" value="OWF66172.1"/>
    <property type="molecule type" value="Genomic_DNA"/>
</dbReference>
<dbReference type="OrthoDB" id="9132832at2"/>
<keyword evidence="2" id="KW-1185">Reference proteome</keyword>
<accession>A0A210RYW2</accession>
<dbReference type="AlphaFoldDB" id="A0A210RYW2"/>
<evidence type="ECO:0000313" key="2">
    <source>
        <dbReference type="Proteomes" id="UP000196880"/>
    </source>
</evidence>
<reference evidence="1 2" key="1">
    <citation type="submission" date="2017-03" db="EMBL/GenBank/DDBJ databases">
        <title>New species Polynucleobacter sp. MWH-EgelM1-30-B4.</title>
        <authorList>
            <person name="Hahn M.W."/>
        </authorList>
    </citation>
    <scope>NUCLEOTIDE SEQUENCE [LARGE SCALE GENOMIC DNA]</scope>
    <source>
        <strain evidence="1 2">MWH-EgelM1-30-B4</strain>
    </source>
</reference>
<gene>
    <name evidence="1" type="ORF">B6A14_02950</name>
</gene>
<dbReference type="Proteomes" id="UP000196880">
    <property type="component" value="Unassembled WGS sequence"/>
</dbReference>